<proteinExistence type="inferred from homology"/>
<dbReference type="Pfam" id="PF01497">
    <property type="entry name" value="Peripla_BP_2"/>
    <property type="match status" value="1"/>
</dbReference>
<comment type="similarity">
    <text evidence="1">Belongs to the bacterial solute-binding protein 8 family.</text>
</comment>
<dbReference type="STRING" id="767817.Desgi_2381"/>
<dbReference type="PANTHER" id="PTHR30535:SF34">
    <property type="entry name" value="MOLYBDATE-BINDING PROTEIN MOLA"/>
    <property type="match status" value="1"/>
</dbReference>
<keyword evidence="2" id="KW-0732">Signal</keyword>
<gene>
    <name evidence="5" type="ORF">Desgi_2381</name>
</gene>
<dbReference type="NCBIfam" id="NF038402">
    <property type="entry name" value="TroA_like"/>
    <property type="match status" value="1"/>
</dbReference>
<accession>R4KMM6</accession>
<feature type="coiled-coil region" evidence="3">
    <location>
        <begin position="176"/>
        <end position="203"/>
    </location>
</feature>
<dbReference type="InterPro" id="IPR002491">
    <property type="entry name" value="ABC_transptr_periplasmic_BD"/>
</dbReference>
<evidence type="ECO:0000313" key="5">
    <source>
        <dbReference type="EMBL" id="AGL01795.1"/>
    </source>
</evidence>
<evidence type="ECO:0000256" key="2">
    <source>
        <dbReference type="ARBA" id="ARBA00022729"/>
    </source>
</evidence>
<dbReference type="eggNOG" id="COG0614">
    <property type="taxonomic scope" value="Bacteria"/>
</dbReference>
<keyword evidence="6" id="KW-1185">Reference proteome</keyword>
<dbReference type="Gene3D" id="3.40.50.1980">
    <property type="entry name" value="Nitrogenase molybdenum iron protein domain"/>
    <property type="match status" value="2"/>
</dbReference>
<evidence type="ECO:0000259" key="4">
    <source>
        <dbReference type="PROSITE" id="PS50983"/>
    </source>
</evidence>
<protein>
    <submittedName>
        <fullName evidence="5">ABC-type Fe3+-hydroxamate transport system, periplasmic component</fullName>
    </submittedName>
</protein>
<dbReference type="KEGG" id="dgi:Desgi_2381"/>
<keyword evidence="3" id="KW-0175">Coiled coil</keyword>
<dbReference type="AlphaFoldDB" id="R4KMM6"/>
<dbReference type="PROSITE" id="PS51257">
    <property type="entry name" value="PROKAR_LIPOPROTEIN"/>
    <property type="match status" value="1"/>
</dbReference>
<dbReference type="SUPFAM" id="SSF53807">
    <property type="entry name" value="Helical backbone' metal receptor"/>
    <property type="match status" value="1"/>
</dbReference>
<name>R4KMM6_9FIRM</name>
<evidence type="ECO:0000256" key="1">
    <source>
        <dbReference type="ARBA" id="ARBA00008814"/>
    </source>
</evidence>
<evidence type="ECO:0000313" key="6">
    <source>
        <dbReference type="Proteomes" id="UP000013520"/>
    </source>
</evidence>
<dbReference type="CDD" id="cd01144">
    <property type="entry name" value="BtuF"/>
    <property type="match status" value="1"/>
</dbReference>
<evidence type="ECO:0000256" key="3">
    <source>
        <dbReference type="SAM" id="Coils"/>
    </source>
</evidence>
<dbReference type="RefSeq" id="WP_006523037.1">
    <property type="nucleotide sequence ID" value="NC_021184.1"/>
</dbReference>
<dbReference type="InterPro" id="IPR050902">
    <property type="entry name" value="ABC_Transporter_SBP"/>
</dbReference>
<reference evidence="5 6" key="1">
    <citation type="submission" date="2012-01" db="EMBL/GenBank/DDBJ databases">
        <title>Complete sequence of Desulfotomaculum gibsoniae DSM 7213.</title>
        <authorList>
            <consortium name="US DOE Joint Genome Institute"/>
            <person name="Lucas S."/>
            <person name="Han J."/>
            <person name="Lapidus A."/>
            <person name="Cheng J.-F."/>
            <person name="Goodwin L."/>
            <person name="Pitluck S."/>
            <person name="Peters L."/>
            <person name="Ovchinnikova G."/>
            <person name="Teshima H."/>
            <person name="Detter J.C."/>
            <person name="Han C."/>
            <person name="Tapia R."/>
            <person name="Land M."/>
            <person name="Hauser L."/>
            <person name="Kyrpides N."/>
            <person name="Ivanova N."/>
            <person name="Pagani I."/>
            <person name="Parshina S."/>
            <person name="Plugge C."/>
            <person name="Muyzer G."/>
            <person name="Kuever J."/>
            <person name="Ivanova A."/>
            <person name="Nazina T."/>
            <person name="Klenk H.-P."/>
            <person name="Brambilla E."/>
            <person name="Spring S."/>
            <person name="Stams A.F."/>
            <person name="Woyke T."/>
        </authorList>
    </citation>
    <scope>NUCLEOTIDE SEQUENCE [LARGE SCALE GENOMIC DNA]</scope>
    <source>
        <strain evidence="5 6">DSM 7213</strain>
    </source>
</reference>
<organism evidence="5 6">
    <name type="scientific">Desulfoscipio gibsoniae DSM 7213</name>
    <dbReference type="NCBI Taxonomy" id="767817"/>
    <lineage>
        <taxon>Bacteria</taxon>
        <taxon>Bacillati</taxon>
        <taxon>Bacillota</taxon>
        <taxon>Clostridia</taxon>
        <taxon>Eubacteriales</taxon>
        <taxon>Desulfallaceae</taxon>
        <taxon>Desulfoscipio</taxon>
    </lineage>
</organism>
<sequence length="321" mass="34939">MKFIGMSNKIILLLFVAMLLLFAAGCGGSGQDQSGDESALQNHVASQQDAFPLTIVDSLNREVVIESEPGKIISLSPAITEILFAIGVADSIVGVTDYCDYPAEALQKPKVGSFQTPNLELIVGSEPDLIFTAAGIQEDFIKQFDQLGINVVVLDARNIDQVIENIHLAGQVTGAIAKSSEVVEDIQQRVANVKERIDRTETKPTIFFEVWDDPLMTAGPGSFIDDLISIAGGSNIAGDTTEEFTEFNREMLLARNPEIYIINSHAHKPEDIKSRPGFAGLNAVREDQVYSIEDDLVTLPGPRLIEGLEQMAKIIHPEVFS</sequence>
<dbReference type="Proteomes" id="UP000013520">
    <property type="component" value="Chromosome"/>
</dbReference>
<dbReference type="PROSITE" id="PS50983">
    <property type="entry name" value="FE_B12_PBP"/>
    <property type="match status" value="1"/>
</dbReference>
<feature type="domain" description="Fe/B12 periplasmic-binding" evidence="4">
    <location>
        <begin position="71"/>
        <end position="319"/>
    </location>
</feature>
<dbReference type="InterPro" id="IPR054828">
    <property type="entry name" value="Vit_B12_bind_prot"/>
</dbReference>
<dbReference type="HOGENOM" id="CLU_038034_2_8_9"/>
<dbReference type="PANTHER" id="PTHR30535">
    <property type="entry name" value="VITAMIN B12-BINDING PROTEIN"/>
    <property type="match status" value="1"/>
</dbReference>
<dbReference type="EMBL" id="CP003273">
    <property type="protein sequence ID" value="AGL01795.1"/>
    <property type="molecule type" value="Genomic_DNA"/>
</dbReference>